<gene>
    <name evidence="2" type="ORF">GCM10010981_20720</name>
</gene>
<dbReference type="PANTHER" id="PTHR14139:SF2">
    <property type="entry name" value="CALSYNTENIN-1"/>
    <property type="match status" value="1"/>
</dbReference>
<evidence type="ECO:0000259" key="1">
    <source>
        <dbReference type="Pfam" id="PF14252"/>
    </source>
</evidence>
<keyword evidence="3" id="KW-1185">Reference proteome</keyword>
<dbReference type="Proteomes" id="UP000620046">
    <property type="component" value="Unassembled WGS sequence"/>
</dbReference>
<dbReference type="RefSeq" id="WP_188794115.1">
    <property type="nucleotide sequence ID" value="NZ_BMJA01000001.1"/>
</dbReference>
<organism evidence="2 3">
    <name type="scientific">Dyella nitratireducens</name>
    <dbReference type="NCBI Taxonomy" id="1849580"/>
    <lineage>
        <taxon>Bacteria</taxon>
        <taxon>Pseudomonadati</taxon>
        <taxon>Pseudomonadota</taxon>
        <taxon>Gammaproteobacteria</taxon>
        <taxon>Lysobacterales</taxon>
        <taxon>Rhodanobacteraceae</taxon>
        <taxon>Dyella</taxon>
    </lineage>
</organism>
<dbReference type="InterPro" id="IPR025592">
    <property type="entry name" value="DUF4347"/>
</dbReference>
<proteinExistence type="predicted"/>
<feature type="domain" description="DUF4347" evidence="1">
    <location>
        <begin position="108"/>
        <end position="271"/>
    </location>
</feature>
<protein>
    <recommendedName>
        <fullName evidence="1">DUF4347 domain-containing protein</fullName>
    </recommendedName>
</protein>
<dbReference type="EMBL" id="BMJA01000001">
    <property type="protein sequence ID" value="GGA31476.1"/>
    <property type="molecule type" value="Genomic_DNA"/>
</dbReference>
<name>A0ABQ1FW69_9GAMM</name>
<accession>A0ABQ1FW69</accession>
<reference evidence="3" key="1">
    <citation type="journal article" date="2019" name="Int. J. Syst. Evol. Microbiol.">
        <title>The Global Catalogue of Microorganisms (GCM) 10K type strain sequencing project: providing services to taxonomists for standard genome sequencing and annotation.</title>
        <authorList>
            <consortium name="The Broad Institute Genomics Platform"/>
            <consortium name="The Broad Institute Genome Sequencing Center for Infectious Disease"/>
            <person name="Wu L."/>
            <person name="Ma J."/>
        </authorList>
    </citation>
    <scope>NUCLEOTIDE SEQUENCE [LARGE SCALE GENOMIC DNA]</scope>
    <source>
        <strain evidence="3">CGMCC 1.15439</strain>
    </source>
</reference>
<dbReference type="Pfam" id="PF14252">
    <property type="entry name" value="DUF4347"/>
    <property type="match status" value="1"/>
</dbReference>
<evidence type="ECO:0000313" key="2">
    <source>
        <dbReference type="EMBL" id="GGA31476.1"/>
    </source>
</evidence>
<evidence type="ECO:0000313" key="3">
    <source>
        <dbReference type="Proteomes" id="UP000620046"/>
    </source>
</evidence>
<sequence length="2783" mass="280592">MKKALEFLKRLGMRDQRSTSTAVAPAPLLMVLEPRIVYDASVAAAGMAQHHVEVNAHIAGIRPQIVHATELAAAVGSDGATQAHASTPARSLAQANRDMTSSPQAGQVVFINSNVANYQQLITGLPAGTRYVVLNADTDGLQQIAQYLQQHHDVSAIHLISHGADGEFQVGDTWLTEGDLSAHSAELAQIGAAMKPGGDFLIYGCDVAENADGKAFVQQIASISGLNVAASTDATGAAALGGDWVLEYDAGAVHTQVIFSTAAEQQYGALLAVTDETYDSQLGYVTPGGATGVTSFSLDGFTYTMDQPVEFAVDSTTVNQGGTPPLSTGPTDGVLFGNVQGTQLTSMTMTLTNGDKMAVQSFDVDTFGGAVTIEGLNASGSVVASVAINGSTSHVDLSSNAGFSGITSLKFVETDGFFLSPTFNNFAYVDLSSPPTMTASGGSTSFVEADNVASTPVVIDSGITLSDGDATTAKQGTVSITSNFASGQDSLAFVNTNSAIYGDISASYSSGTGVLTLTSTSGTATIAQWQNAFRAVTYTDTTVSPNTATRTISFELTSDAYFSSSNTVTKNVTVTATDQTPIVTTTGHTATYYTGGSSVTIDSGVTVSDLDNTTQSSGTVSVTGGFHSGDTLNFTNDGSTMGNISGSYNAATGVLTLTSSGATATDAQWQHALDAVAFSSTSTTLGNRTISFTTNDGTKTSAAATDMVNVANPIQITMDSGSAAFVAGDNATSTPVAVDSGLTLIDAATGTLSSATVAITGGFASGQDRLAFTNTNAATFGNIAASYSSATGVLTLTSAGSTATVAQWQSALQAVTYTDTAVTPNNATRTVSFAATDSLGNTSATTTRTVTVTDTDQTPIVTTTGGTTSYVGATSAVTIDSGIVVSDLDNTTQASGTVSITGGFHSGDTLNFTNDGATMGNISGSYNAATGVLTLASSGATATLAQWDSALRSVMFSSTSTTYGNRTISFATSDGTKTSVAATDTVTITAPPVITTDSGSAAFVAGDNTASTPVVIDSGMTVTDGSATTLGTTTVAITGNFHSGEDVLAFTNDGSTMGNIAVQSYNAATGVLTLTSSGATATLAQWQSALQSVTYTDTAVTPNNATRTISFTSVDGAGNTSATATRTVTVTDTDQTPIVTTTGGTTSYVGASSPVTIDGGISVSDLDNTTQSSGTVSISGGFHSGDTLSFTNNGSTMGNIAASYNAATGVLTLTSSGATATDAQWASALSSVTFSSTSTTYGNRTISFATSDGTKTSTAVTDAVNITAPPTITTDSGSAAFVAGDNTASTPVVIDGGVTVTDGSAATLGTTTVAITGNFHSGEDVLAFTNDGSTMGNIAVQSYNAATGVLTLTSSGATATLAQWQSALQSVTYTDTAVTPNNATRTISFTSVDGAGNTSATATRTVTVTDTDQTPIVTTTGDTTNYVGGTSAATIDGNILVSDLDNTTQSTGTVSISSGFHSGDTLTFVNTSSMTFGNIVASYDAGTGVLTLTSSGATATDAQWSQALSAVTFSASSSATPGNRTISFTVNDGIKNSAVGTDTVALLGPPTIVTDSGSAAFVAGDNVTSMPVVIDSGLSLTDGTSPTLASATVAITGNFRSGEDVLAFTNTSSATFGNIAASYNAATGVLLLTSSGTSATLAQWQAALDAVTYTDTAITPNNATRTISFQAIDTGAFLSNTATRTVTVTDTDQTPIVTTTGGTTNYVGGTSATTIDSGISVSDSDNSTQSVGNVSITSGFHNGDTLSFTNTSSATFGNIIGSYNSATGVLTLTSSGAVASDVQWANALSAVTFSASTTATPGDRTIAFTTNDGIKTSAAATDTVDVLAPPVVTTDAGSASFVAGDNTTSTPVAIDSGLIITDGGASTLATATVAVTGNFHASEDVLAFINDGTTMGNISASYNAATGVLTLTSAGATATLTQWQSALDSVTYTDTAITPNTATRTISFTVVDAGAVTSNTATRTVTVADTDQTPIVATSGGSAAFVAGDNTVSTPVVIDGGITVSDRDNTTLASATVAITGNFHSGEDVLAFTNDSATMGNITASYDPATGVLTLTSSGATATVAQWQAALASITYTDTAITPNNAARTISFTVNDGVENSAASTRAVTVTDTDQTPIITTSVGSVSFVAGDNTVSTPVLIDTGITLSDRDNTTLASATVAITGNFHSGEDVLAFTNDGATMGNISASYDAATGVLTLTSSGATATLSQWQSALDSITYTDTAITPNNATRTISFAVNDGVKSSAAAIRSVTVTDTDQTPIITTSGGSASFTAGDNTVSTPVQIDTGITLSDRDNTTLASATVAITGNFHAGEDVLAFANDGATMGNITASYDAASGVLTLTSSGATATLAQWQAALKSITYTDTAITPNNATRTISFTINDGVKTSLAAMRSVTVTDVDQTPVVTTSSGTAVFGGIGHTAPVLIDPGITVSDRDNATLASATVSIVSGFHRGEDRLLFVNNSTSTGNIIGSYDVSTGILTLTSAGDTATLAQWQAALASVAYTDTSLTAAAGNRTIAFVVNDGTVDSAAATRAITVNAGFKGVTSVPAEPPVLPVAPTTAETVDVLASEPVVLDALAPELVPGQPTLLFHTATFTAPSAQQNSRPDVLGETQVKAQPMALPKSIVAPFNVPVVTEHQAAAPGARFALALTPWVSENARIVAVTQANGRALPSWAHYDAATGQLQGHAPARGHGPRELRLLVAMRDQEGHQSYREIVLDFGNGHTSHAKLHRGTQHVPTIATKPSLSEQFERERRSFHVVRSVPMQHEDSTPAVRSSMSATHT</sequence>
<comment type="caution">
    <text evidence="2">The sequence shown here is derived from an EMBL/GenBank/DDBJ whole genome shotgun (WGS) entry which is preliminary data.</text>
</comment>
<dbReference type="PANTHER" id="PTHR14139">
    <property type="entry name" value="CALSYNTENIN"/>
    <property type="match status" value="1"/>
</dbReference>